<evidence type="ECO:0000256" key="4">
    <source>
        <dbReference type="ARBA" id="ARBA00022980"/>
    </source>
</evidence>
<comment type="subunit">
    <text evidence="6 7">Part of the 50S ribosomal subunit.</text>
</comment>
<dbReference type="GO" id="GO:0003735">
    <property type="term" value="F:structural constituent of ribosome"/>
    <property type="evidence" value="ECO:0007669"/>
    <property type="project" value="InterPro"/>
</dbReference>
<keyword evidence="3 6" id="KW-0694">RNA-binding</keyword>
<dbReference type="InterPro" id="IPR036164">
    <property type="entry name" value="bL21-like_sf"/>
</dbReference>
<gene>
    <name evidence="6 8" type="primary">rpl21</name>
</gene>
<keyword evidence="8" id="KW-0150">Chloroplast</keyword>
<comment type="subcellular location">
    <subcellularLocation>
        <location evidence="6">Plastid</location>
        <location evidence="6">Chloroplast</location>
    </subcellularLocation>
</comment>
<comment type="function">
    <text evidence="6 7">This protein binds to 23S rRNA.</text>
</comment>
<dbReference type="Pfam" id="PF00829">
    <property type="entry name" value="Ribosomal_L21p"/>
    <property type="match status" value="1"/>
</dbReference>
<dbReference type="SUPFAM" id="SSF141091">
    <property type="entry name" value="L21p-like"/>
    <property type="match status" value="1"/>
</dbReference>
<sequence>MTYAIIEAGGHQLRIEVGRFYDIDYVPQSKPEAQLFFQRVLLLSYQTETIFGKPWIPGSYVRAKVLYHFQKKKVRVYKMRPKKKTRKIQGHRQLQTRIYIESIGMASTEA</sequence>
<dbReference type="InterPro" id="IPR028909">
    <property type="entry name" value="bL21-like"/>
</dbReference>
<name>A0A088CK29_9VIRI</name>
<keyword evidence="8" id="KW-0934">Plastid</keyword>
<dbReference type="NCBIfam" id="TIGR00061">
    <property type="entry name" value="L21"/>
    <property type="match status" value="1"/>
</dbReference>
<evidence type="ECO:0000256" key="5">
    <source>
        <dbReference type="ARBA" id="ARBA00023274"/>
    </source>
</evidence>
<evidence type="ECO:0000256" key="1">
    <source>
        <dbReference type="ARBA" id="ARBA00008563"/>
    </source>
</evidence>
<dbReference type="GeneID" id="20358014"/>
<accession>A0A088CK29</accession>
<evidence type="ECO:0000313" key="8">
    <source>
        <dbReference type="EMBL" id="AID67549.1"/>
    </source>
</evidence>
<comment type="similarity">
    <text evidence="1 6 7">Belongs to the bacterial ribosomal protein bL21 family.</text>
</comment>
<dbReference type="GO" id="GO:0005840">
    <property type="term" value="C:ribosome"/>
    <property type="evidence" value="ECO:0007669"/>
    <property type="project" value="UniProtKB-KW"/>
</dbReference>
<evidence type="ECO:0000256" key="7">
    <source>
        <dbReference type="RuleBase" id="RU000563"/>
    </source>
</evidence>
<dbReference type="GO" id="GO:0006412">
    <property type="term" value="P:translation"/>
    <property type="evidence" value="ECO:0007669"/>
    <property type="project" value="UniProtKB-UniRule"/>
</dbReference>
<dbReference type="PROSITE" id="PS01169">
    <property type="entry name" value="RIBOSOMAL_L21"/>
    <property type="match status" value="1"/>
</dbReference>
<dbReference type="HAMAP" id="MF_01363">
    <property type="entry name" value="Ribosomal_bL21"/>
    <property type="match status" value="1"/>
</dbReference>
<reference evidence="8" key="1">
    <citation type="journal article" date="2014" name="BMC Genomics">
        <title>Six newly sequenced chloroplast genomes from prasinophyte green algae provide insights into the relationships among prasinophyte lineages and the diversity of streamlined genome architecture in picoplanktonic species.</title>
        <authorList>
            <person name="Lemieux C."/>
            <person name="Otis C."/>
            <person name="Turmel M."/>
        </authorList>
    </citation>
    <scope>NUCLEOTIDE SEQUENCE</scope>
</reference>
<dbReference type="InterPro" id="IPR018258">
    <property type="entry name" value="Ribosomal_bL21_CS"/>
</dbReference>
<evidence type="ECO:0000256" key="2">
    <source>
        <dbReference type="ARBA" id="ARBA00022730"/>
    </source>
</evidence>
<evidence type="ECO:0000256" key="6">
    <source>
        <dbReference type="HAMAP-Rule" id="MF_01363"/>
    </source>
</evidence>
<dbReference type="PANTHER" id="PTHR21349">
    <property type="entry name" value="50S RIBOSOMAL PROTEIN L21"/>
    <property type="match status" value="1"/>
</dbReference>
<dbReference type="GO" id="GO:1990904">
    <property type="term" value="C:ribonucleoprotein complex"/>
    <property type="evidence" value="ECO:0007669"/>
    <property type="project" value="UniProtKB-KW"/>
</dbReference>
<organism evidence="8">
    <name type="scientific">Prasinoderma coloniale</name>
    <dbReference type="NCBI Taxonomy" id="156133"/>
    <lineage>
        <taxon>Eukaryota</taxon>
        <taxon>Viridiplantae</taxon>
        <taxon>Prasinodermophyta</taxon>
        <taxon>Prasinodermophyceae</taxon>
        <taxon>Prasinodermales</taxon>
        <taxon>Prasinodermaceae</taxon>
        <taxon>Prasinoderma</taxon>
    </lineage>
</organism>
<dbReference type="GO" id="GO:0019843">
    <property type="term" value="F:rRNA binding"/>
    <property type="evidence" value="ECO:0007669"/>
    <property type="project" value="UniProtKB-UniRule"/>
</dbReference>
<keyword evidence="5 6" id="KW-0687">Ribonucleoprotein</keyword>
<dbReference type="GO" id="GO:0009507">
    <property type="term" value="C:chloroplast"/>
    <property type="evidence" value="ECO:0007669"/>
    <property type="project" value="UniProtKB-SubCell"/>
</dbReference>
<proteinExistence type="inferred from homology"/>
<evidence type="ECO:0000256" key="3">
    <source>
        <dbReference type="ARBA" id="ARBA00022884"/>
    </source>
</evidence>
<protein>
    <recommendedName>
        <fullName evidence="6">Large ribosomal subunit protein bL21c</fullName>
    </recommendedName>
</protein>
<dbReference type="RefSeq" id="YP_009057479.1">
    <property type="nucleotide sequence ID" value="NC_024817.1"/>
</dbReference>
<keyword evidence="4 6" id="KW-0689">Ribosomal protein</keyword>
<dbReference type="EMBL" id="KJ746598">
    <property type="protein sequence ID" value="AID67549.1"/>
    <property type="molecule type" value="Genomic_DNA"/>
</dbReference>
<dbReference type="AlphaFoldDB" id="A0A088CK29"/>
<dbReference type="PANTHER" id="PTHR21349:SF0">
    <property type="entry name" value="LARGE RIBOSOMAL SUBUNIT PROTEIN BL21M"/>
    <property type="match status" value="1"/>
</dbReference>
<dbReference type="InterPro" id="IPR001787">
    <property type="entry name" value="Ribosomal_bL21"/>
</dbReference>
<keyword evidence="2 6" id="KW-0699">rRNA-binding</keyword>
<geneLocation type="chloroplast" evidence="8"/>